<dbReference type="InterPro" id="IPR050309">
    <property type="entry name" value="Type-B_Carboxylest/Lipase"/>
</dbReference>
<evidence type="ECO:0000256" key="1">
    <source>
        <dbReference type="ARBA" id="ARBA00005964"/>
    </source>
</evidence>
<evidence type="ECO:0000313" key="9">
    <source>
        <dbReference type="Proteomes" id="UP001153737"/>
    </source>
</evidence>
<dbReference type="Gene3D" id="3.40.50.1820">
    <property type="entry name" value="alpha/beta hydrolase"/>
    <property type="match status" value="1"/>
</dbReference>
<dbReference type="InterPro" id="IPR002018">
    <property type="entry name" value="CarbesteraseB"/>
</dbReference>
<feature type="chain" id="PRO_5040532339" description="Carboxylic ester hydrolase" evidence="6">
    <location>
        <begin position="34"/>
        <end position="562"/>
    </location>
</feature>
<keyword evidence="3 6" id="KW-0378">Hydrolase</keyword>
<keyword evidence="5" id="KW-0325">Glycoprotein</keyword>
<evidence type="ECO:0000256" key="3">
    <source>
        <dbReference type="ARBA" id="ARBA00022801"/>
    </source>
</evidence>
<gene>
    <name evidence="8" type="ORF">PHAECO_LOCUS3285</name>
</gene>
<reference evidence="8" key="2">
    <citation type="submission" date="2022-10" db="EMBL/GenBank/DDBJ databases">
        <authorList>
            <consortium name="ENA_rothamsted_submissions"/>
            <consortium name="culmorum"/>
            <person name="King R."/>
        </authorList>
    </citation>
    <scope>NUCLEOTIDE SEQUENCE</scope>
</reference>
<keyword evidence="9" id="KW-1185">Reference proteome</keyword>
<dbReference type="GO" id="GO:0052689">
    <property type="term" value="F:carboxylic ester hydrolase activity"/>
    <property type="evidence" value="ECO:0007669"/>
    <property type="project" value="UniProtKB-KW"/>
</dbReference>
<evidence type="ECO:0000256" key="5">
    <source>
        <dbReference type="ARBA" id="ARBA00023180"/>
    </source>
</evidence>
<dbReference type="Pfam" id="PF00135">
    <property type="entry name" value="COesterase"/>
    <property type="match status" value="1"/>
</dbReference>
<dbReference type="PROSITE" id="PS00122">
    <property type="entry name" value="CARBOXYLESTERASE_B_1"/>
    <property type="match status" value="1"/>
</dbReference>
<protein>
    <recommendedName>
        <fullName evidence="6">Carboxylic ester hydrolase</fullName>
        <ecNumber evidence="6">3.1.1.-</ecNumber>
    </recommendedName>
</protein>
<keyword evidence="6" id="KW-0732">Signal</keyword>
<dbReference type="PROSITE" id="PS00941">
    <property type="entry name" value="CARBOXYLESTERASE_B_2"/>
    <property type="match status" value="1"/>
</dbReference>
<dbReference type="EMBL" id="OU896718">
    <property type="protein sequence ID" value="CAH1118882.1"/>
    <property type="molecule type" value="Genomic_DNA"/>
</dbReference>
<evidence type="ECO:0000256" key="4">
    <source>
        <dbReference type="ARBA" id="ARBA00023157"/>
    </source>
</evidence>
<keyword evidence="2" id="KW-0719">Serine esterase</keyword>
<evidence type="ECO:0000256" key="6">
    <source>
        <dbReference type="RuleBase" id="RU361235"/>
    </source>
</evidence>
<comment type="similarity">
    <text evidence="1 6">Belongs to the type-B carboxylesterase/lipase family.</text>
</comment>
<dbReference type="PANTHER" id="PTHR11559">
    <property type="entry name" value="CARBOXYLESTERASE"/>
    <property type="match status" value="1"/>
</dbReference>
<dbReference type="SUPFAM" id="SSF53474">
    <property type="entry name" value="alpha/beta-Hydrolases"/>
    <property type="match status" value="1"/>
</dbReference>
<feature type="signal peptide" evidence="6">
    <location>
        <begin position="1"/>
        <end position="33"/>
    </location>
</feature>
<evidence type="ECO:0000259" key="7">
    <source>
        <dbReference type="Pfam" id="PF00135"/>
    </source>
</evidence>
<evidence type="ECO:0000256" key="2">
    <source>
        <dbReference type="ARBA" id="ARBA00022487"/>
    </source>
</evidence>
<evidence type="ECO:0000313" key="8">
    <source>
        <dbReference type="EMBL" id="CAH1118882.1"/>
    </source>
</evidence>
<sequence>MFPFRNTLLLRCNMTHFSLATAILLYNLVGVFATDTQNNGDPIVTISDGIIRGRSLQSQKNSQFYAFQQIPYASPPVGHLRFRSPVPPQKWNHTWNATENTKICYQLERNDSRETEDCLYLNVYTPVLGPTENPLAVYVFLHGGKFIFNDGTYESFGPEFLMDYGIILVTLNYRLGAFGFLSTDDSTIPGNMGLEDQLQALLWVRENIHAFGGDPNKITLGGQSSGAASVGHHLLSPQSTGLFRSAIMQSGSPLCSKMFQKHPKYYANKLVSLLQDTAPPYISSLHVLQVLQNASAEDIKKHSDIAIPTELRNSVGNEDNRVWAPVIDGSFVIGAMHENLKHGKFSAIPTLIGINSEEQIHFDSKELWSKTGYFDSSPSYLINGNLNIENEYKLIAGLEIKSIYTNGSFEKDFGSFVRFMSDAKYTTAVIRHADLQKKYSTLFFYQFSYHGLFNNNNASVEGAERVGHSEENNFLFRMRSNRDLENFPKSDLDAQARLLEIWTNFIKFSNPSPTGMNWPQVEPGLFSYVNINTTLSIKQDPKDYQKWRSVYDKYADQYQETY</sequence>
<proteinExistence type="inferred from homology"/>
<dbReference type="OrthoDB" id="19653at2759"/>
<name>A0A9P0GQH3_PHACE</name>
<keyword evidence="4" id="KW-1015">Disulfide bond</keyword>
<dbReference type="EC" id="3.1.1.-" evidence="6"/>
<accession>A0A9P0GQH3</accession>
<dbReference type="InterPro" id="IPR019819">
    <property type="entry name" value="Carboxylesterase_B_CS"/>
</dbReference>
<organism evidence="8 9">
    <name type="scientific">Phaedon cochleariae</name>
    <name type="common">Mustard beetle</name>
    <dbReference type="NCBI Taxonomy" id="80249"/>
    <lineage>
        <taxon>Eukaryota</taxon>
        <taxon>Metazoa</taxon>
        <taxon>Ecdysozoa</taxon>
        <taxon>Arthropoda</taxon>
        <taxon>Hexapoda</taxon>
        <taxon>Insecta</taxon>
        <taxon>Pterygota</taxon>
        <taxon>Neoptera</taxon>
        <taxon>Endopterygota</taxon>
        <taxon>Coleoptera</taxon>
        <taxon>Polyphaga</taxon>
        <taxon>Cucujiformia</taxon>
        <taxon>Chrysomeloidea</taxon>
        <taxon>Chrysomelidae</taxon>
        <taxon>Chrysomelinae</taxon>
        <taxon>Chrysomelini</taxon>
        <taxon>Phaedon</taxon>
    </lineage>
</organism>
<dbReference type="InterPro" id="IPR029058">
    <property type="entry name" value="AB_hydrolase_fold"/>
</dbReference>
<dbReference type="InterPro" id="IPR019826">
    <property type="entry name" value="Carboxylesterase_B_AS"/>
</dbReference>
<dbReference type="AlphaFoldDB" id="A0A9P0GQH3"/>
<dbReference type="Proteomes" id="UP001153737">
    <property type="component" value="Chromosome 12"/>
</dbReference>
<reference evidence="8" key="1">
    <citation type="submission" date="2022-01" db="EMBL/GenBank/DDBJ databases">
        <authorList>
            <person name="King R."/>
        </authorList>
    </citation>
    <scope>NUCLEOTIDE SEQUENCE</scope>
</reference>
<feature type="domain" description="Carboxylesterase type B" evidence="7">
    <location>
        <begin position="41"/>
        <end position="542"/>
    </location>
</feature>